<dbReference type="GO" id="GO:0003964">
    <property type="term" value="F:RNA-directed DNA polymerase activity"/>
    <property type="evidence" value="ECO:0007669"/>
    <property type="project" value="UniProtKB-KW"/>
</dbReference>
<dbReference type="GO" id="GO:0004519">
    <property type="term" value="F:endonuclease activity"/>
    <property type="evidence" value="ECO:0007669"/>
    <property type="project" value="UniProtKB-KW"/>
</dbReference>
<evidence type="ECO:0000259" key="1">
    <source>
        <dbReference type="Pfam" id="PF00078"/>
    </source>
</evidence>
<dbReference type="InterPro" id="IPR000477">
    <property type="entry name" value="RT_dom"/>
</dbReference>
<dbReference type="AlphaFoldDB" id="A0A438I505"/>
<dbReference type="Pfam" id="PF17919">
    <property type="entry name" value="RT_RNaseH_2"/>
    <property type="match status" value="1"/>
</dbReference>
<evidence type="ECO:0000313" key="3">
    <source>
        <dbReference type="EMBL" id="RVW91788.1"/>
    </source>
</evidence>
<dbReference type="Gene3D" id="3.30.70.270">
    <property type="match status" value="2"/>
</dbReference>
<evidence type="ECO:0000259" key="2">
    <source>
        <dbReference type="Pfam" id="PF17919"/>
    </source>
</evidence>
<dbReference type="Gene3D" id="3.10.10.10">
    <property type="entry name" value="HIV Type 1 Reverse Transcriptase, subunit A, domain 1"/>
    <property type="match status" value="1"/>
</dbReference>
<dbReference type="InterPro" id="IPR053134">
    <property type="entry name" value="RNA-dir_DNA_polymerase"/>
</dbReference>
<dbReference type="Pfam" id="PF00078">
    <property type="entry name" value="RVT_1"/>
    <property type="match status" value="1"/>
</dbReference>
<comment type="caution">
    <text evidence="3">The sequence shown here is derived from an EMBL/GenBank/DDBJ whole genome shotgun (WGS) entry which is preliminary data.</text>
</comment>
<dbReference type="CDD" id="cd01647">
    <property type="entry name" value="RT_LTR"/>
    <property type="match status" value="1"/>
</dbReference>
<proteinExistence type="predicted"/>
<name>A0A438I505_VITVI</name>
<evidence type="ECO:0000313" key="4">
    <source>
        <dbReference type="Proteomes" id="UP000288805"/>
    </source>
</evidence>
<dbReference type="InterPro" id="IPR043502">
    <property type="entry name" value="DNA/RNA_pol_sf"/>
</dbReference>
<organism evidence="3 4">
    <name type="scientific">Vitis vinifera</name>
    <name type="common">Grape</name>
    <dbReference type="NCBI Taxonomy" id="29760"/>
    <lineage>
        <taxon>Eukaryota</taxon>
        <taxon>Viridiplantae</taxon>
        <taxon>Streptophyta</taxon>
        <taxon>Embryophyta</taxon>
        <taxon>Tracheophyta</taxon>
        <taxon>Spermatophyta</taxon>
        <taxon>Magnoliopsida</taxon>
        <taxon>eudicotyledons</taxon>
        <taxon>Gunneridae</taxon>
        <taxon>Pentapetalae</taxon>
        <taxon>rosids</taxon>
        <taxon>Vitales</taxon>
        <taxon>Vitaceae</taxon>
        <taxon>Viteae</taxon>
        <taxon>Vitis</taxon>
    </lineage>
</organism>
<reference evidence="3 4" key="1">
    <citation type="journal article" date="2018" name="PLoS Genet.">
        <title>Population sequencing reveals clonal diversity and ancestral inbreeding in the grapevine cultivar Chardonnay.</title>
        <authorList>
            <person name="Roach M.J."/>
            <person name="Johnson D.L."/>
            <person name="Bohlmann J."/>
            <person name="van Vuuren H.J."/>
            <person name="Jones S.J."/>
            <person name="Pretorius I.S."/>
            <person name="Schmidt S.A."/>
            <person name="Borneman A.R."/>
        </authorList>
    </citation>
    <scope>NUCLEOTIDE SEQUENCE [LARGE SCALE GENOMIC DNA]</scope>
    <source>
        <strain evidence="4">cv. Chardonnay</strain>
        <tissue evidence="3">Leaf</tissue>
    </source>
</reference>
<accession>A0A438I505</accession>
<gene>
    <name evidence="3" type="primary">pol_1300</name>
    <name evidence="3" type="ORF">CK203_045916</name>
</gene>
<dbReference type="PANTHER" id="PTHR24559:SF457">
    <property type="entry name" value="RNA-DIRECTED DNA POLYMERASE HOMOLOG"/>
    <property type="match status" value="1"/>
</dbReference>
<dbReference type="InterPro" id="IPR043128">
    <property type="entry name" value="Rev_trsase/Diguanyl_cyclase"/>
</dbReference>
<dbReference type="Proteomes" id="UP000288805">
    <property type="component" value="Unassembled WGS sequence"/>
</dbReference>
<dbReference type="EMBL" id="QGNW01000142">
    <property type="protein sequence ID" value="RVW91788.1"/>
    <property type="molecule type" value="Genomic_DNA"/>
</dbReference>
<protein>
    <submittedName>
        <fullName evidence="3">Retrovirus-related Pol polyprotein from transposon 297</fullName>
    </submittedName>
</protein>
<dbReference type="InterPro" id="IPR041577">
    <property type="entry name" value="RT_RNaseH_2"/>
</dbReference>
<dbReference type="SUPFAM" id="SSF56672">
    <property type="entry name" value="DNA/RNA polymerases"/>
    <property type="match status" value="1"/>
</dbReference>
<feature type="domain" description="Reverse transcriptase" evidence="1">
    <location>
        <begin position="268"/>
        <end position="417"/>
    </location>
</feature>
<dbReference type="GO" id="GO:0016787">
    <property type="term" value="F:hydrolase activity"/>
    <property type="evidence" value="ECO:0007669"/>
    <property type="project" value="UniProtKB-KW"/>
</dbReference>
<feature type="domain" description="Reverse transcriptase/retrotransposon-derived protein RNase H-like" evidence="2">
    <location>
        <begin position="457"/>
        <end position="554"/>
    </location>
</feature>
<sequence>MGDFGTVTDIDGVDELQHQFHHLQLGDETSGAPVSVMFAHSSPDQASFLSLCFPEKTTDYGIVVEPTRVTDGVVPRDEYRDEMDMMSMSQIVEMVQPEPASPFDLFRMFAIEVAEEIQIVLAPELMEDVTVGDDLFEDTFSSIEGDIYIFAPYSPTPQIFDIDDEIAQRDSDRESFNHDLDPIDERVSPAIGDVEIVDFGTEDQPRKLKIGSPLSIDEMDRLIHLLRSYLDVFAWSYEDIPGLDPSIVQHHLPILPHYPKWLANVVPIPKKDGKVRVCVDFKDLNKANLKDDFPLPHIDLLVNSIASHLMLSFMDGFFEYNQILMALEDMEKTTFIIECSTYCCRVMPFGLKNAGATYQRATTTLFHDMMHKDVEAYVNDMIVKSRVKTYHLATLKKFFERIWKFRLRVNPNKCTFGVTLGNCWGTWLQYIGRFIARLTDICEPIFCFLRKNQLTVWNDDCHITFEKIKEYLLSPPVLVPPMSRRPLLLYLSILDMALGCMLAQLDDSGKKWAIYYLSKRMLDNEMRYVVIKHLYLALVWATKRLRHYMTKYSVHLISRLDPLRYLFDIPTLTGRLMRWLVLLTEFDIRYVSQKSIKGSIIVDHLALLPISEGRPVNDDFPDEEFIVMTSLSCWRMYFDGVANHSGCGIGVLLINP</sequence>
<dbReference type="PANTHER" id="PTHR24559">
    <property type="entry name" value="TRANSPOSON TY3-I GAG-POL POLYPROTEIN"/>
    <property type="match status" value="1"/>
</dbReference>